<name>A0A371FN15_MUCPR</name>
<comment type="caution">
    <text evidence="2">The sequence shown here is derived from an EMBL/GenBank/DDBJ whole genome shotgun (WGS) entry which is preliminary data.</text>
</comment>
<dbReference type="AlphaFoldDB" id="A0A371FN15"/>
<keyword evidence="3" id="KW-1185">Reference proteome</keyword>
<organism evidence="2 3">
    <name type="scientific">Mucuna pruriens</name>
    <name type="common">Velvet bean</name>
    <name type="synonym">Dolichos pruriens</name>
    <dbReference type="NCBI Taxonomy" id="157652"/>
    <lineage>
        <taxon>Eukaryota</taxon>
        <taxon>Viridiplantae</taxon>
        <taxon>Streptophyta</taxon>
        <taxon>Embryophyta</taxon>
        <taxon>Tracheophyta</taxon>
        <taxon>Spermatophyta</taxon>
        <taxon>Magnoliopsida</taxon>
        <taxon>eudicotyledons</taxon>
        <taxon>Gunneridae</taxon>
        <taxon>Pentapetalae</taxon>
        <taxon>rosids</taxon>
        <taxon>fabids</taxon>
        <taxon>Fabales</taxon>
        <taxon>Fabaceae</taxon>
        <taxon>Papilionoideae</taxon>
        <taxon>50 kb inversion clade</taxon>
        <taxon>NPAAA clade</taxon>
        <taxon>indigoferoid/millettioid clade</taxon>
        <taxon>Phaseoleae</taxon>
        <taxon>Mucuna</taxon>
    </lineage>
</organism>
<protein>
    <submittedName>
        <fullName evidence="2">Uncharacterized protein</fullName>
    </submittedName>
</protein>
<gene>
    <name evidence="2" type="ORF">CR513_39816</name>
</gene>
<feature type="compositionally biased region" description="Polar residues" evidence="1">
    <location>
        <begin position="19"/>
        <end position="30"/>
    </location>
</feature>
<dbReference type="EMBL" id="QJKJ01008449">
    <property type="protein sequence ID" value="RDX79726.1"/>
    <property type="molecule type" value="Genomic_DNA"/>
</dbReference>
<dbReference type="Proteomes" id="UP000257109">
    <property type="component" value="Unassembled WGS sequence"/>
</dbReference>
<proteinExistence type="predicted"/>
<evidence type="ECO:0000313" key="3">
    <source>
        <dbReference type="Proteomes" id="UP000257109"/>
    </source>
</evidence>
<evidence type="ECO:0000256" key="1">
    <source>
        <dbReference type="SAM" id="MobiDB-lite"/>
    </source>
</evidence>
<reference evidence="2" key="1">
    <citation type="submission" date="2018-05" db="EMBL/GenBank/DDBJ databases">
        <title>Draft genome of Mucuna pruriens seed.</title>
        <authorList>
            <person name="Nnadi N.E."/>
            <person name="Vos R."/>
            <person name="Hasami M.H."/>
            <person name="Devisetty U.K."/>
            <person name="Aguiy J.C."/>
        </authorList>
    </citation>
    <scope>NUCLEOTIDE SEQUENCE [LARGE SCALE GENOMIC DNA]</scope>
    <source>
        <strain evidence="2">JCA_2017</strain>
    </source>
</reference>
<evidence type="ECO:0000313" key="2">
    <source>
        <dbReference type="EMBL" id="RDX79726.1"/>
    </source>
</evidence>
<feature type="region of interest" description="Disordered" evidence="1">
    <location>
        <begin position="19"/>
        <end position="38"/>
    </location>
</feature>
<dbReference type="OrthoDB" id="1305902at2759"/>
<feature type="non-terminal residue" evidence="2">
    <location>
        <position position="1"/>
    </location>
</feature>
<accession>A0A371FN15</accession>
<sequence length="67" mass="7845">MHMFFALIEETLNKINKSKNMNVGHSSDNSLYEPKPMENNNRTLKELAMLDVLYQPLCIHYPHLEPT</sequence>